<dbReference type="GO" id="GO:0003677">
    <property type="term" value="F:DNA binding"/>
    <property type="evidence" value="ECO:0007669"/>
    <property type="project" value="UniProtKB-UniRule"/>
</dbReference>
<evidence type="ECO:0000313" key="8">
    <source>
        <dbReference type="Proteomes" id="UP001652740"/>
    </source>
</evidence>
<feature type="domain" description="THAP-type" evidence="7">
    <location>
        <begin position="1"/>
        <end position="84"/>
    </location>
</feature>
<evidence type="ECO:0000259" key="7">
    <source>
        <dbReference type="PROSITE" id="PS50950"/>
    </source>
</evidence>
<keyword evidence="8" id="KW-1185">Reference proteome</keyword>
<dbReference type="InterPro" id="IPR006612">
    <property type="entry name" value="THAP_Znf"/>
</dbReference>
<protein>
    <submittedName>
        <fullName evidence="9">Bromodomain-containing protein DDB_G0270170-like</fullName>
    </submittedName>
</protein>
<proteinExistence type="predicted"/>
<reference evidence="9" key="1">
    <citation type="submission" date="2025-08" db="UniProtKB">
        <authorList>
            <consortium name="RefSeq"/>
        </authorList>
    </citation>
    <scope>IDENTIFICATION</scope>
    <source>
        <tissue evidence="9">Whole larvae</tissue>
    </source>
</reference>
<organism evidence="8 9">
    <name type="scientific">Galleria mellonella</name>
    <name type="common">Greater wax moth</name>
    <dbReference type="NCBI Taxonomy" id="7137"/>
    <lineage>
        <taxon>Eukaryota</taxon>
        <taxon>Metazoa</taxon>
        <taxon>Ecdysozoa</taxon>
        <taxon>Arthropoda</taxon>
        <taxon>Hexapoda</taxon>
        <taxon>Insecta</taxon>
        <taxon>Pterygota</taxon>
        <taxon>Neoptera</taxon>
        <taxon>Endopterygota</taxon>
        <taxon>Lepidoptera</taxon>
        <taxon>Glossata</taxon>
        <taxon>Ditrysia</taxon>
        <taxon>Pyraloidea</taxon>
        <taxon>Pyralidae</taxon>
        <taxon>Galleriinae</taxon>
        <taxon>Galleria</taxon>
    </lineage>
</organism>
<keyword evidence="4 5" id="KW-0238">DNA-binding</keyword>
<dbReference type="AlphaFoldDB" id="A0A6J1X6I3"/>
<dbReference type="Proteomes" id="UP001652740">
    <property type="component" value="Unplaced"/>
</dbReference>
<evidence type="ECO:0000313" key="9">
    <source>
        <dbReference type="RefSeq" id="XP_026761860.1"/>
    </source>
</evidence>
<evidence type="ECO:0000256" key="3">
    <source>
        <dbReference type="ARBA" id="ARBA00022833"/>
    </source>
</evidence>
<dbReference type="KEGG" id="gmw:113520663"/>
<accession>A0A6J1X6I3</accession>
<name>A0A6J1X6I3_GALME</name>
<evidence type="ECO:0000256" key="5">
    <source>
        <dbReference type="PROSITE-ProRule" id="PRU00309"/>
    </source>
</evidence>
<evidence type="ECO:0000256" key="1">
    <source>
        <dbReference type="ARBA" id="ARBA00022723"/>
    </source>
</evidence>
<dbReference type="RefSeq" id="XP_026761860.1">
    <property type="nucleotide sequence ID" value="XM_026906059.3"/>
</dbReference>
<dbReference type="Pfam" id="PF05485">
    <property type="entry name" value="THAP"/>
    <property type="match status" value="1"/>
</dbReference>
<feature type="compositionally biased region" description="Basic and acidic residues" evidence="6">
    <location>
        <begin position="455"/>
        <end position="466"/>
    </location>
</feature>
<dbReference type="InParanoid" id="A0A6J1X6I3"/>
<keyword evidence="1" id="KW-0479">Metal-binding</keyword>
<dbReference type="PROSITE" id="PS50950">
    <property type="entry name" value="ZF_THAP"/>
    <property type="match status" value="1"/>
</dbReference>
<sequence>MGGCRCSYGSCTVKTDGKTHMFHYPVFDKVRCHQWLVNGNRTDFLNLRVSQLRNRVVCQHHFKDEHFMNYKKDRLKCDAVPTEDGPYCNLKSKVENPSILCDIAVDDIENECLTVSDKKANYSTKYADFLMNNDVKDSNVSTISTIKKENLEQSNNKAIQNIINMKLPNTSNIKYCVTDKFGNIQNNNIIQRENQKINLINNYSSECKQVQPPNMIQKYQTQSMLTSPLSKNSHESFIEIDMAPVKNKSVSILKDNKTAVSMVNPTKNKIKIISEKKISEPFPIPNKLRRISPTSVICGPNTEIRIQSNETDNFNTVISDDKPVEYTIEEVGMKFNDINKEEGPHVDNIAAQKTNKNITIENIEIKQMSNKTPEKSIQNLCATTSPKISLMKTKIPPERVAKIEEKRKFNMKLRDIIESCLDKLDDPYRIVEEVKQKHNTTKEIKQKKVSNNEPNQDKESKISSMHEHSVAILEDRIKKMEETLLRRIDQNSEKINELKFSMLPHPLNTKSVTTQIPVNEESHKRRLYQEISKYLSPNANNIIYEELFLSKYTQKRLTSPPLKRRKARCLL</sequence>
<dbReference type="GO" id="GO:0008270">
    <property type="term" value="F:zinc ion binding"/>
    <property type="evidence" value="ECO:0007669"/>
    <property type="project" value="UniProtKB-KW"/>
</dbReference>
<dbReference type="SMART" id="SM00980">
    <property type="entry name" value="THAP"/>
    <property type="match status" value="1"/>
</dbReference>
<keyword evidence="3" id="KW-0862">Zinc</keyword>
<dbReference type="OrthoDB" id="7683421at2759"/>
<dbReference type="GeneID" id="113520663"/>
<dbReference type="SMART" id="SM00692">
    <property type="entry name" value="DM3"/>
    <property type="match status" value="1"/>
</dbReference>
<dbReference type="SUPFAM" id="SSF57716">
    <property type="entry name" value="Glucocorticoid receptor-like (DNA-binding domain)"/>
    <property type="match status" value="1"/>
</dbReference>
<gene>
    <name evidence="9" type="primary">LOC113520663</name>
</gene>
<keyword evidence="2 5" id="KW-0863">Zinc-finger</keyword>
<evidence type="ECO:0000256" key="2">
    <source>
        <dbReference type="ARBA" id="ARBA00022771"/>
    </source>
</evidence>
<evidence type="ECO:0000256" key="4">
    <source>
        <dbReference type="ARBA" id="ARBA00023125"/>
    </source>
</evidence>
<feature type="region of interest" description="Disordered" evidence="6">
    <location>
        <begin position="439"/>
        <end position="466"/>
    </location>
</feature>
<evidence type="ECO:0000256" key="6">
    <source>
        <dbReference type="SAM" id="MobiDB-lite"/>
    </source>
</evidence>